<dbReference type="RefSeq" id="WP_082382670.1">
    <property type="nucleotide sequence ID" value="NZ_CAJFZW010000004.1"/>
</dbReference>
<sequence length="220" mass="23161">MSETTTSVNVAQRLTPMEAACLRRVRDGLQSKEIALELGRSAKTIDKHIENACRKLGVSSRRQAARLYFEPLRDDSVGASFPLPTAPDAVSDDGRKGGLDAALGMSSAARHMGGAGGDLRGFGGDERGTRDGSAVAGSDTDPSALSLAARFDARDTLHRARSPQRERSAAKTARVAERVRELAMIPIFAAVALAVLAAILGGSVQLQLAVQALDRLLSGR</sequence>
<evidence type="ECO:0000256" key="5">
    <source>
        <dbReference type="SAM" id="Phobius"/>
    </source>
</evidence>
<proteinExistence type="predicted"/>
<feature type="transmembrane region" description="Helical" evidence="5">
    <location>
        <begin position="182"/>
        <end position="204"/>
    </location>
</feature>
<dbReference type="PANTHER" id="PTHR44688">
    <property type="entry name" value="DNA-BINDING TRANSCRIPTIONAL ACTIVATOR DEVR_DOSR"/>
    <property type="match status" value="1"/>
</dbReference>
<keyword evidence="5" id="KW-0812">Transmembrane</keyword>
<dbReference type="Proteomes" id="UP000527324">
    <property type="component" value="Unassembled WGS sequence"/>
</dbReference>
<dbReference type="GO" id="GO:0003677">
    <property type="term" value="F:DNA binding"/>
    <property type="evidence" value="ECO:0007669"/>
    <property type="project" value="UniProtKB-KW"/>
</dbReference>
<dbReference type="Pfam" id="PF00196">
    <property type="entry name" value="GerE"/>
    <property type="match status" value="1"/>
</dbReference>
<dbReference type="Gene3D" id="1.10.10.10">
    <property type="entry name" value="Winged helix-like DNA-binding domain superfamily/Winged helix DNA-binding domain"/>
    <property type="match status" value="1"/>
</dbReference>
<accession>A0A7W9C5Q3</accession>
<evidence type="ECO:0000313" key="8">
    <source>
        <dbReference type="Proteomes" id="UP000527324"/>
    </source>
</evidence>
<keyword evidence="5" id="KW-0472">Membrane</keyword>
<dbReference type="InterPro" id="IPR016032">
    <property type="entry name" value="Sig_transdc_resp-reg_C-effctor"/>
</dbReference>
<organism evidence="7 8">
    <name type="scientific">Brevundimonas aurantiaca</name>
    <dbReference type="NCBI Taxonomy" id="74316"/>
    <lineage>
        <taxon>Bacteria</taxon>
        <taxon>Pseudomonadati</taxon>
        <taxon>Pseudomonadota</taxon>
        <taxon>Alphaproteobacteria</taxon>
        <taxon>Caulobacterales</taxon>
        <taxon>Caulobacteraceae</taxon>
        <taxon>Brevundimonas</taxon>
    </lineage>
</organism>
<evidence type="ECO:0000256" key="3">
    <source>
        <dbReference type="ARBA" id="ARBA00023163"/>
    </source>
</evidence>
<name>A0A7W9C5Q3_9CAUL</name>
<keyword evidence="3" id="KW-0804">Transcription</keyword>
<comment type="caution">
    <text evidence="7">The sequence shown here is derived from an EMBL/GenBank/DDBJ whole genome shotgun (WGS) entry which is preliminary data.</text>
</comment>
<keyword evidence="2 7" id="KW-0238">DNA-binding</keyword>
<protein>
    <submittedName>
        <fullName evidence="7">DNA-binding CsgD family transcriptional regulator</fullName>
    </submittedName>
</protein>
<reference evidence="7 8" key="1">
    <citation type="submission" date="2020-08" db="EMBL/GenBank/DDBJ databases">
        <title>Genomic Encyclopedia of Type Strains, Phase IV (KMG-IV): sequencing the most valuable type-strain genomes for metagenomic binning, comparative biology and taxonomic classification.</title>
        <authorList>
            <person name="Goeker M."/>
        </authorList>
    </citation>
    <scope>NUCLEOTIDE SEQUENCE [LARGE SCALE GENOMIC DNA]</scope>
    <source>
        <strain evidence="7 8">DSM 4731</strain>
    </source>
</reference>
<keyword evidence="1" id="KW-0805">Transcription regulation</keyword>
<evidence type="ECO:0000256" key="1">
    <source>
        <dbReference type="ARBA" id="ARBA00023015"/>
    </source>
</evidence>
<dbReference type="GO" id="GO:0006355">
    <property type="term" value="P:regulation of DNA-templated transcription"/>
    <property type="evidence" value="ECO:0007669"/>
    <property type="project" value="InterPro"/>
</dbReference>
<dbReference type="PANTHER" id="PTHR44688:SF16">
    <property type="entry name" value="DNA-BINDING TRANSCRIPTIONAL ACTIVATOR DEVR_DOSR"/>
    <property type="match status" value="1"/>
</dbReference>
<dbReference type="PROSITE" id="PS50043">
    <property type="entry name" value="HTH_LUXR_2"/>
    <property type="match status" value="1"/>
</dbReference>
<feature type="domain" description="HTH luxR-type" evidence="6">
    <location>
        <begin position="7"/>
        <end position="72"/>
    </location>
</feature>
<dbReference type="PRINTS" id="PR00038">
    <property type="entry name" value="HTHLUXR"/>
</dbReference>
<evidence type="ECO:0000313" key="7">
    <source>
        <dbReference type="EMBL" id="MBB5739553.1"/>
    </source>
</evidence>
<dbReference type="InterPro" id="IPR000792">
    <property type="entry name" value="Tscrpt_reg_LuxR_C"/>
</dbReference>
<keyword evidence="8" id="KW-1185">Reference proteome</keyword>
<evidence type="ECO:0000259" key="6">
    <source>
        <dbReference type="PROSITE" id="PS50043"/>
    </source>
</evidence>
<keyword evidence="5" id="KW-1133">Transmembrane helix</keyword>
<evidence type="ECO:0000256" key="4">
    <source>
        <dbReference type="SAM" id="MobiDB-lite"/>
    </source>
</evidence>
<dbReference type="CDD" id="cd06170">
    <property type="entry name" value="LuxR_C_like"/>
    <property type="match status" value="1"/>
</dbReference>
<dbReference type="SUPFAM" id="SSF46894">
    <property type="entry name" value="C-terminal effector domain of the bipartite response regulators"/>
    <property type="match status" value="1"/>
</dbReference>
<dbReference type="EMBL" id="JACHOQ010000002">
    <property type="protein sequence ID" value="MBB5739553.1"/>
    <property type="molecule type" value="Genomic_DNA"/>
</dbReference>
<dbReference type="PROSITE" id="PS00622">
    <property type="entry name" value="HTH_LUXR_1"/>
    <property type="match status" value="1"/>
</dbReference>
<dbReference type="InterPro" id="IPR036388">
    <property type="entry name" value="WH-like_DNA-bd_sf"/>
</dbReference>
<gene>
    <name evidence="7" type="ORF">GGQ93_001255</name>
</gene>
<dbReference type="SMART" id="SM00421">
    <property type="entry name" value="HTH_LUXR"/>
    <property type="match status" value="1"/>
</dbReference>
<feature type="region of interest" description="Disordered" evidence="4">
    <location>
        <begin position="78"/>
        <end position="97"/>
    </location>
</feature>
<dbReference type="AlphaFoldDB" id="A0A7W9C5Q3"/>
<evidence type="ECO:0000256" key="2">
    <source>
        <dbReference type="ARBA" id="ARBA00023125"/>
    </source>
</evidence>